<evidence type="ECO:0000256" key="1">
    <source>
        <dbReference type="SAM" id="MobiDB-lite"/>
    </source>
</evidence>
<accession>A0A0D2CX27</accession>
<proteinExistence type="predicted"/>
<dbReference type="GeneID" id="27347041"/>
<evidence type="ECO:0000313" key="3">
    <source>
        <dbReference type="Proteomes" id="UP000054466"/>
    </source>
</evidence>
<feature type="compositionally biased region" description="Low complexity" evidence="1">
    <location>
        <begin position="116"/>
        <end position="129"/>
    </location>
</feature>
<feature type="region of interest" description="Disordered" evidence="1">
    <location>
        <begin position="116"/>
        <end position="159"/>
    </location>
</feature>
<organism evidence="2 3">
    <name type="scientific">Cladophialophora immunda</name>
    <dbReference type="NCBI Taxonomy" id="569365"/>
    <lineage>
        <taxon>Eukaryota</taxon>
        <taxon>Fungi</taxon>
        <taxon>Dikarya</taxon>
        <taxon>Ascomycota</taxon>
        <taxon>Pezizomycotina</taxon>
        <taxon>Eurotiomycetes</taxon>
        <taxon>Chaetothyriomycetidae</taxon>
        <taxon>Chaetothyriales</taxon>
        <taxon>Herpotrichiellaceae</taxon>
        <taxon>Cladophialophora</taxon>
    </lineage>
</organism>
<feature type="region of interest" description="Disordered" evidence="1">
    <location>
        <begin position="282"/>
        <end position="309"/>
    </location>
</feature>
<dbReference type="Proteomes" id="UP000054466">
    <property type="component" value="Unassembled WGS sequence"/>
</dbReference>
<dbReference type="RefSeq" id="XP_016248380.1">
    <property type="nucleotide sequence ID" value="XM_016394961.1"/>
</dbReference>
<sequence length="309" mass="31785">MPNRGPTLINLPPPPSDPATPSEMGPGTPNSTTTSLSALSVVAIKDGAMGHGGRGAGASANTLEAERADRISRLAGLERVATSRPTPLGHLAPGAGALYGQAFDNAPQFKERSTVGSASATGSVGGRTTWASGSVDYDADKMSEDPDDGVSSTGGFSDEDKASLVGFGEGAGSTVSGPVSTPYNTRASISRQSTNVNAPSTPRTGTLPMFGSGQSTPMSGITPSAAAGSTDPKMMDGMSYDQNFLDTTMQPAPPVDDTSAHPQAHRFSGMGTEMAEEVMRDRLRDLEQAQQSMQPGEGQTLGRFPFEKE</sequence>
<evidence type="ECO:0000313" key="2">
    <source>
        <dbReference type="EMBL" id="KIW28164.1"/>
    </source>
</evidence>
<feature type="region of interest" description="Disordered" evidence="1">
    <location>
        <begin position="1"/>
        <end position="36"/>
    </location>
</feature>
<name>A0A0D2CX27_9EURO</name>
<dbReference type="AlphaFoldDB" id="A0A0D2CX27"/>
<dbReference type="EMBL" id="KN847043">
    <property type="protein sequence ID" value="KIW28164.1"/>
    <property type="molecule type" value="Genomic_DNA"/>
</dbReference>
<dbReference type="VEuPathDB" id="FungiDB:PV07_07847"/>
<dbReference type="OrthoDB" id="5315820at2759"/>
<gene>
    <name evidence="2" type="ORF">PV07_07847</name>
</gene>
<keyword evidence="3" id="KW-1185">Reference proteome</keyword>
<reference evidence="2 3" key="1">
    <citation type="submission" date="2015-01" db="EMBL/GenBank/DDBJ databases">
        <title>The Genome Sequence of Cladophialophora immunda CBS83496.</title>
        <authorList>
            <consortium name="The Broad Institute Genomics Platform"/>
            <person name="Cuomo C."/>
            <person name="de Hoog S."/>
            <person name="Gorbushina A."/>
            <person name="Stielow B."/>
            <person name="Teixiera M."/>
            <person name="Abouelleil A."/>
            <person name="Chapman S.B."/>
            <person name="Priest M."/>
            <person name="Young S.K."/>
            <person name="Wortman J."/>
            <person name="Nusbaum C."/>
            <person name="Birren B."/>
        </authorList>
    </citation>
    <scope>NUCLEOTIDE SEQUENCE [LARGE SCALE GENOMIC DNA]</scope>
    <source>
        <strain evidence="2 3">CBS 83496</strain>
    </source>
</reference>
<dbReference type="HOGENOM" id="CLU_035845_0_1_1"/>
<protein>
    <submittedName>
        <fullName evidence="2">Uncharacterized protein</fullName>
    </submittedName>
</protein>
<dbReference type="STRING" id="569365.A0A0D2CX27"/>